<sequence length="210" mass="23116">MGPLIFDTRSWKQVQDNVWVNADGDPAIVDFFDLPPDLPAPLEDLDTLRGRTAAHTVSRGGGLVELDVIDVDGLAAVRQIAKLPMPDQQTGVAYIASFIVPRADCSVVLRVQCVEQGVTGIRDSTVLNHFMAERSRQGMGVPELMAEWTRHPYDPGVRGGLPRNAADDPQWDAHFPGHPLSRARRAQLALTPTIRLDPRFKELPPFSGPR</sequence>
<protein>
    <submittedName>
        <fullName evidence="1">Uncharacterized protein</fullName>
    </submittedName>
</protein>
<dbReference type="RefSeq" id="WP_187243948.1">
    <property type="nucleotide sequence ID" value="NZ_BAAAOK010000027.1"/>
</dbReference>
<gene>
    <name evidence="1" type="ORF">HKK74_15725</name>
</gene>
<evidence type="ECO:0000313" key="2">
    <source>
        <dbReference type="Proteomes" id="UP000805614"/>
    </source>
</evidence>
<proteinExistence type="predicted"/>
<organism evidence="1 2">
    <name type="scientific">Actinomadura alba</name>
    <dbReference type="NCBI Taxonomy" id="406431"/>
    <lineage>
        <taxon>Bacteria</taxon>
        <taxon>Bacillati</taxon>
        <taxon>Actinomycetota</taxon>
        <taxon>Actinomycetes</taxon>
        <taxon>Streptosporangiales</taxon>
        <taxon>Thermomonosporaceae</taxon>
        <taxon>Actinomadura</taxon>
    </lineage>
</organism>
<reference evidence="1 2" key="1">
    <citation type="submission" date="2020-06" db="EMBL/GenBank/DDBJ databases">
        <title>Actinomadura xiongansis sp. nov., isolated from soil of Baiyangdian.</title>
        <authorList>
            <person name="Zhang X."/>
        </authorList>
    </citation>
    <scope>NUCLEOTIDE SEQUENCE [LARGE SCALE GENOMIC DNA]</scope>
    <source>
        <strain evidence="1 2">HBUM206468</strain>
    </source>
</reference>
<evidence type="ECO:0000313" key="1">
    <source>
        <dbReference type="EMBL" id="MBC6466939.1"/>
    </source>
</evidence>
<keyword evidence="2" id="KW-1185">Reference proteome</keyword>
<name>A0ABR7LQ12_9ACTN</name>
<dbReference type="Proteomes" id="UP000805614">
    <property type="component" value="Unassembled WGS sequence"/>
</dbReference>
<comment type="caution">
    <text evidence="1">The sequence shown here is derived from an EMBL/GenBank/DDBJ whole genome shotgun (WGS) entry which is preliminary data.</text>
</comment>
<dbReference type="EMBL" id="JABVEC010000010">
    <property type="protein sequence ID" value="MBC6466939.1"/>
    <property type="molecule type" value="Genomic_DNA"/>
</dbReference>
<accession>A0ABR7LQ12</accession>